<evidence type="ECO:0000256" key="8">
    <source>
        <dbReference type="ARBA" id="ARBA00022989"/>
    </source>
</evidence>
<feature type="transmembrane region" description="Helical" evidence="10">
    <location>
        <begin position="97"/>
        <end position="114"/>
    </location>
</feature>
<feature type="transmembrane region" description="Helical" evidence="10">
    <location>
        <begin position="185"/>
        <end position="203"/>
    </location>
</feature>
<evidence type="ECO:0000256" key="3">
    <source>
        <dbReference type="ARBA" id="ARBA00009843"/>
    </source>
</evidence>
<evidence type="ECO:0000313" key="13">
    <source>
        <dbReference type="Proteomes" id="UP000247459"/>
    </source>
</evidence>
<feature type="domain" description="Citrate transporter-like" evidence="11">
    <location>
        <begin position="18"/>
        <end position="392"/>
    </location>
</feature>
<evidence type="ECO:0000256" key="7">
    <source>
        <dbReference type="ARBA" id="ARBA00022849"/>
    </source>
</evidence>
<dbReference type="GO" id="GO:0005886">
    <property type="term" value="C:plasma membrane"/>
    <property type="evidence" value="ECO:0007669"/>
    <property type="project" value="UniProtKB-SubCell"/>
</dbReference>
<keyword evidence="4" id="KW-0813">Transport</keyword>
<dbReference type="InterPro" id="IPR004680">
    <property type="entry name" value="Cit_transptr-like_dom"/>
</dbReference>
<feature type="transmembrane region" description="Helical" evidence="10">
    <location>
        <begin position="344"/>
        <end position="361"/>
    </location>
</feature>
<reference evidence="12 13" key="1">
    <citation type="submission" date="2018-01" db="EMBL/GenBank/DDBJ databases">
        <title>Genome sequence of the PGP bacterium Paenibacillus illinoisensis E3.</title>
        <authorList>
            <person name="Rolli E."/>
            <person name="Marasco R."/>
            <person name="Bessem C."/>
            <person name="Michoud G."/>
            <person name="Gaiarsa S."/>
            <person name="Borin S."/>
            <person name="Daffonchio D."/>
        </authorList>
    </citation>
    <scope>NUCLEOTIDE SEQUENCE [LARGE SCALE GENOMIC DNA]</scope>
    <source>
        <strain evidence="12 13">E3</strain>
    </source>
</reference>
<dbReference type="EMBL" id="PRLG01000002">
    <property type="protein sequence ID" value="PYY31289.1"/>
    <property type="molecule type" value="Genomic_DNA"/>
</dbReference>
<keyword evidence="8 10" id="KW-1133">Transmembrane helix</keyword>
<evidence type="ECO:0000256" key="10">
    <source>
        <dbReference type="SAM" id="Phobius"/>
    </source>
</evidence>
<proteinExistence type="inferred from homology"/>
<dbReference type="Proteomes" id="UP000247459">
    <property type="component" value="Unassembled WGS sequence"/>
</dbReference>
<evidence type="ECO:0000259" key="11">
    <source>
        <dbReference type="Pfam" id="PF03600"/>
    </source>
</evidence>
<dbReference type="InterPro" id="IPR000802">
    <property type="entry name" value="Arsenical_pump_ArsB"/>
</dbReference>
<evidence type="ECO:0000256" key="5">
    <source>
        <dbReference type="ARBA" id="ARBA00022475"/>
    </source>
</evidence>
<evidence type="ECO:0000256" key="4">
    <source>
        <dbReference type="ARBA" id="ARBA00022448"/>
    </source>
</evidence>
<feature type="transmembrane region" description="Helical" evidence="10">
    <location>
        <begin position="6"/>
        <end position="23"/>
    </location>
</feature>
<feature type="transmembrane region" description="Helical" evidence="10">
    <location>
        <begin position="145"/>
        <end position="165"/>
    </location>
</feature>
<feature type="transmembrane region" description="Helical" evidence="10">
    <location>
        <begin position="428"/>
        <end position="450"/>
    </location>
</feature>
<keyword evidence="5" id="KW-1003">Cell membrane</keyword>
<dbReference type="PRINTS" id="PR00758">
    <property type="entry name" value="ARSENICPUMP"/>
</dbReference>
<dbReference type="OrthoDB" id="9774335at2"/>
<evidence type="ECO:0000256" key="2">
    <source>
        <dbReference type="ARBA" id="ARBA00006433"/>
    </source>
</evidence>
<gene>
    <name evidence="12" type="ORF">PIL02S_00380</name>
</gene>
<feature type="transmembrane region" description="Helical" evidence="10">
    <location>
        <begin position="248"/>
        <end position="266"/>
    </location>
</feature>
<keyword evidence="7" id="KW-0059">Arsenical resistance</keyword>
<dbReference type="CDD" id="cd01118">
    <property type="entry name" value="ArsB_permease"/>
    <property type="match status" value="1"/>
</dbReference>
<comment type="similarity">
    <text evidence="3">Belongs to the CitM (TC 2.A.11) transporter family.</text>
</comment>
<sequence length="455" mass="50624">MPDYQLWLTFGVFIITVIFLMWRPGGLNESIPTSLGALLLVITGVSSFAHIVGIFGIVSGAAVTILSTIVMSIILESIGFFRWIAINMIEKARGSGFRLFWLILLLCFLMTIFFNNDGSILITTPIILRICSILRLKVHQQLPYLISGALIATASSAPIGLSNLANLIALQMVGLNLNTYTQMMFVPSMLGIMVMTILLFYYFRKSIPKVIHHYPMSMQSTSGSGYHPLQTGNQDTPRADSGMSVDWWLFRVCIGIVVFIRAGYFLAEQWGIPMEIVAITGVVLMLAVRWYRTRTGLKDVVTQTPWHILLFAFSIYIIVDSLHRAGMTAVIVQWMKPMIEGGDASLIAVSGLMLTLLSNLLNNLPSVMIGTFAVTDLQLGDTQLHLAYLANILGSDIGALLTPIGTLATLIWMFILKTHHVRVSWKQYMKVTFIVIPISLIVSLFSLYIWTSILY</sequence>
<dbReference type="Pfam" id="PF03600">
    <property type="entry name" value="CitMHS"/>
    <property type="match status" value="1"/>
</dbReference>
<keyword evidence="9 10" id="KW-0472">Membrane</keyword>
<feature type="transmembrane region" description="Helical" evidence="10">
    <location>
        <begin position="397"/>
        <end position="416"/>
    </location>
</feature>
<evidence type="ECO:0000256" key="6">
    <source>
        <dbReference type="ARBA" id="ARBA00022692"/>
    </source>
</evidence>
<evidence type="ECO:0000313" key="12">
    <source>
        <dbReference type="EMBL" id="PYY31289.1"/>
    </source>
</evidence>
<feature type="transmembrane region" description="Helical" evidence="10">
    <location>
        <begin position="272"/>
        <end position="291"/>
    </location>
</feature>
<feature type="transmembrane region" description="Helical" evidence="10">
    <location>
        <begin position="35"/>
        <end position="58"/>
    </location>
</feature>
<comment type="subcellular location">
    <subcellularLocation>
        <location evidence="1">Cell membrane</location>
        <topology evidence="1">Multi-pass membrane protein</topology>
    </subcellularLocation>
</comment>
<comment type="similarity">
    <text evidence="2">Belongs to the ArsB family.</text>
</comment>
<feature type="transmembrane region" description="Helical" evidence="10">
    <location>
        <begin position="64"/>
        <end position="85"/>
    </location>
</feature>
<dbReference type="GO" id="GO:0046685">
    <property type="term" value="P:response to arsenic-containing substance"/>
    <property type="evidence" value="ECO:0007669"/>
    <property type="project" value="UniProtKB-KW"/>
</dbReference>
<dbReference type="PANTHER" id="PTHR43302">
    <property type="entry name" value="TRANSPORTER ARSB-RELATED"/>
    <property type="match status" value="1"/>
</dbReference>
<evidence type="ECO:0000256" key="1">
    <source>
        <dbReference type="ARBA" id="ARBA00004651"/>
    </source>
</evidence>
<dbReference type="PANTHER" id="PTHR43302:SF6">
    <property type="entry name" value="ARSENICAL PUMP MEMBRANE PROTEIN-RELATED"/>
    <property type="match status" value="1"/>
</dbReference>
<keyword evidence="6 10" id="KW-0812">Transmembrane</keyword>
<comment type="caution">
    <text evidence="12">The sequence shown here is derived from an EMBL/GenBank/DDBJ whole genome shotgun (WGS) entry which is preliminary data.</text>
</comment>
<feature type="transmembrane region" description="Helical" evidence="10">
    <location>
        <begin position="120"/>
        <end position="138"/>
    </location>
</feature>
<dbReference type="GO" id="GO:0015105">
    <property type="term" value="F:arsenite transmembrane transporter activity"/>
    <property type="evidence" value="ECO:0007669"/>
    <property type="project" value="InterPro"/>
</dbReference>
<organism evidence="12 13">
    <name type="scientific">Paenibacillus illinoisensis</name>
    <dbReference type="NCBI Taxonomy" id="59845"/>
    <lineage>
        <taxon>Bacteria</taxon>
        <taxon>Bacillati</taxon>
        <taxon>Bacillota</taxon>
        <taxon>Bacilli</taxon>
        <taxon>Bacillales</taxon>
        <taxon>Paenibacillaceae</taxon>
        <taxon>Paenibacillus</taxon>
    </lineage>
</organism>
<accession>A0A2W0CK39</accession>
<evidence type="ECO:0000256" key="9">
    <source>
        <dbReference type="ARBA" id="ARBA00023136"/>
    </source>
</evidence>
<name>A0A2W0CK39_9BACL</name>
<protein>
    <submittedName>
        <fullName evidence="12">Arsenical pump membrane protein</fullName>
    </submittedName>
</protein>
<dbReference type="AlphaFoldDB" id="A0A2W0CK39"/>
<dbReference type="RefSeq" id="WP_110755868.1">
    <property type="nucleotide sequence ID" value="NZ_PRLG01000002.1"/>
</dbReference>